<evidence type="ECO:0000313" key="9">
    <source>
        <dbReference type="Proteomes" id="UP000285378"/>
    </source>
</evidence>
<feature type="transmembrane region" description="Helical" evidence="6">
    <location>
        <begin position="111"/>
        <end position="129"/>
    </location>
</feature>
<dbReference type="InterPro" id="IPR005829">
    <property type="entry name" value="Sugar_transporter_CS"/>
</dbReference>
<protein>
    <submittedName>
        <fullName evidence="8">MFS transporter</fullName>
    </submittedName>
</protein>
<keyword evidence="2" id="KW-0813">Transport</keyword>
<dbReference type="Gene3D" id="1.20.1250.20">
    <property type="entry name" value="MFS general substrate transporter like domains"/>
    <property type="match status" value="1"/>
</dbReference>
<evidence type="ECO:0000256" key="6">
    <source>
        <dbReference type="SAM" id="Phobius"/>
    </source>
</evidence>
<accession>A0A423ML88</accession>
<dbReference type="SUPFAM" id="SSF103473">
    <property type="entry name" value="MFS general substrate transporter"/>
    <property type="match status" value="1"/>
</dbReference>
<comment type="subcellular location">
    <subcellularLocation>
        <location evidence="1">Membrane</location>
        <topology evidence="1">Multi-pass membrane protein</topology>
    </subcellularLocation>
</comment>
<name>A0A423ML88_PSEFL</name>
<dbReference type="InterPro" id="IPR020846">
    <property type="entry name" value="MFS_dom"/>
</dbReference>
<feature type="transmembrane region" description="Helical" evidence="6">
    <location>
        <begin position="401"/>
        <end position="423"/>
    </location>
</feature>
<keyword evidence="3 6" id="KW-0812">Transmembrane</keyword>
<reference evidence="8 9" key="1">
    <citation type="submission" date="2016-10" db="EMBL/GenBank/DDBJ databases">
        <title>Comparative genome analysis of multiple Pseudomonas spp. focuses on biocontrol and plant growth promoting traits.</title>
        <authorList>
            <person name="Tao X.-Y."/>
            <person name="Taylor C.G."/>
        </authorList>
    </citation>
    <scope>NUCLEOTIDE SEQUENCE [LARGE SCALE GENOMIC DNA]</scope>
    <source>
        <strain evidence="8 9">28B5</strain>
    </source>
</reference>
<dbReference type="InterPro" id="IPR036259">
    <property type="entry name" value="MFS_trans_sf"/>
</dbReference>
<feature type="domain" description="Major facilitator superfamily (MFS) profile" evidence="7">
    <location>
        <begin position="16"/>
        <end position="504"/>
    </location>
</feature>
<dbReference type="AlphaFoldDB" id="A0A423ML88"/>
<feature type="transmembrane region" description="Helical" evidence="6">
    <location>
        <begin position="85"/>
        <end position="105"/>
    </location>
</feature>
<dbReference type="Proteomes" id="UP000285378">
    <property type="component" value="Unassembled WGS sequence"/>
</dbReference>
<feature type="transmembrane region" description="Helical" evidence="6">
    <location>
        <begin position="307"/>
        <end position="327"/>
    </location>
</feature>
<dbReference type="Pfam" id="PF07690">
    <property type="entry name" value="MFS_1"/>
    <property type="match status" value="1"/>
</dbReference>
<dbReference type="PANTHER" id="PTHR42718">
    <property type="entry name" value="MAJOR FACILITATOR SUPERFAMILY MULTIDRUG TRANSPORTER MFSC"/>
    <property type="match status" value="1"/>
</dbReference>
<dbReference type="Gene3D" id="1.20.1720.10">
    <property type="entry name" value="Multidrug resistance protein D"/>
    <property type="match status" value="1"/>
</dbReference>
<dbReference type="PANTHER" id="PTHR42718:SF9">
    <property type="entry name" value="MAJOR FACILITATOR SUPERFAMILY MULTIDRUG TRANSPORTER MFSC"/>
    <property type="match status" value="1"/>
</dbReference>
<proteinExistence type="predicted"/>
<organism evidence="8 9">
    <name type="scientific">Pseudomonas fluorescens</name>
    <dbReference type="NCBI Taxonomy" id="294"/>
    <lineage>
        <taxon>Bacteria</taxon>
        <taxon>Pseudomonadati</taxon>
        <taxon>Pseudomonadota</taxon>
        <taxon>Gammaproteobacteria</taxon>
        <taxon>Pseudomonadales</taxon>
        <taxon>Pseudomonadaceae</taxon>
        <taxon>Pseudomonas</taxon>
    </lineage>
</organism>
<keyword evidence="5 6" id="KW-0472">Membrane</keyword>
<feature type="transmembrane region" description="Helical" evidence="6">
    <location>
        <begin position="480"/>
        <end position="500"/>
    </location>
</feature>
<feature type="transmembrane region" description="Helical" evidence="6">
    <location>
        <begin position="275"/>
        <end position="295"/>
    </location>
</feature>
<feature type="transmembrane region" description="Helical" evidence="6">
    <location>
        <begin position="233"/>
        <end position="254"/>
    </location>
</feature>
<keyword evidence="4 6" id="KW-1133">Transmembrane helix</keyword>
<sequence>MNAMTQPHGTRDKLLILAAVCLSALVLPLSFTGGAVATPAIGRDLGGSPVALTWITNAFMLSFGSLLMAAGALADVYGRKRLFTFGMLLFTVASIAQSLAPSVFWLDVLRAVQGVAGAAALASGSAALAQEFEGHARTRAYSVLGTTFGIGLAFGPLVAGALIEAFNWRAIFVFTALIGIIALVFGVPRMRETRDPQAKGLDWPGTLLFSAMLALFTFGLIQAPDSGWDSPLVLGLLGASAVLLAAFVIVEMRVERPMLDLTLFRYPRFIGVQMLPIGTCFCYIVLVVMLPLRFIGVEGLSEIDAGLLLLALSAPMLVVPMLAASLARFVSAGILSGAGFLIAAVGLHWLSLYNVGEPKIALVVPMLLIGMGAGLPWGLMDGLSVSVVPKERAGMAAGIFSTVRVAGEGIALAIVAAVLASLLHADLSSALHAVTGSAEASLIAETAHRVTTGDMAHAINSVPGLANERLVQGYASAFQYLLHILTVITLMSAAVVLGLLSKDRSVAEPQQAAA</sequence>
<dbReference type="GO" id="GO:0022857">
    <property type="term" value="F:transmembrane transporter activity"/>
    <property type="evidence" value="ECO:0007669"/>
    <property type="project" value="InterPro"/>
</dbReference>
<gene>
    <name evidence="8" type="ORF">BK670_05380</name>
</gene>
<dbReference type="OrthoDB" id="2412976at2"/>
<dbReference type="GO" id="GO:0016020">
    <property type="term" value="C:membrane"/>
    <property type="evidence" value="ECO:0007669"/>
    <property type="project" value="UniProtKB-SubCell"/>
</dbReference>
<evidence type="ECO:0000313" key="8">
    <source>
        <dbReference type="EMBL" id="RON85334.1"/>
    </source>
</evidence>
<dbReference type="EMBL" id="MOBX01000003">
    <property type="protein sequence ID" value="RON85334.1"/>
    <property type="molecule type" value="Genomic_DNA"/>
</dbReference>
<dbReference type="PROSITE" id="PS50850">
    <property type="entry name" value="MFS"/>
    <property type="match status" value="1"/>
</dbReference>
<feature type="transmembrane region" description="Helical" evidence="6">
    <location>
        <begin position="141"/>
        <end position="163"/>
    </location>
</feature>
<evidence type="ECO:0000259" key="7">
    <source>
        <dbReference type="PROSITE" id="PS50850"/>
    </source>
</evidence>
<feature type="transmembrane region" description="Helical" evidence="6">
    <location>
        <begin position="360"/>
        <end position="380"/>
    </location>
</feature>
<comment type="caution">
    <text evidence="8">The sequence shown here is derived from an EMBL/GenBank/DDBJ whole genome shotgun (WGS) entry which is preliminary data.</text>
</comment>
<feature type="transmembrane region" description="Helical" evidence="6">
    <location>
        <begin position="334"/>
        <end position="354"/>
    </location>
</feature>
<feature type="transmembrane region" description="Helical" evidence="6">
    <location>
        <begin position="53"/>
        <end position="73"/>
    </location>
</feature>
<dbReference type="RefSeq" id="WP_123448957.1">
    <property type="nucleotide sequence ID" value="NZ_MOBX01000003.1"/>
</dbReference>
<evidence type="ECO:0000256" key="5">
    <source>
        <dbReference type="ARBA" id="ARBA00023136"/>
    </source>
</evidence>
<evidence type="ECO:0000256" key="2">
    <source>
        <dbReference type="ARBA" id="ARBA00022448"/>
    </source>
</evidence>
<evidence type="ECO:0000256" key="4">
    <source>
        <dbReference type="ARBA" id="ARBA00022989"/>
    </source>
</evidence>
<evidence type="ECO:0000256" key="3">
    <source>
        <dbReference type="ARBA" id="ARBA00022692"/>
    </source>
</evidence>
<evidence type="ECO:0000256" key="1">
    <source>
        <dbReference type="ARBA" id="ARBA00004141"/>
    </source>
</evidence>
<dbReference type="CDD" id="cd17321">
    <property type="entry name" value="MFS_MMR_MDR_like"/>
    <property type="match status" value="1"/>
</dbReference>
<feature type="transmembrane region" description="Helical" evidence="6">
    <location>
        <begin position="169"/>
        <end position="188"/>
    </location>
</feature>
<dbReference type="InterPro" id="IPR011701">
    <property type="entry name" value="MFS"/>
</dbReference>
<dbReference type="PROSITE" id="PS00216">
    <property type="entry name" value="SUGAR_TRANSPORT_1"/>
    <property type="match status" value="1"/>
</dbReference>
<feature type="transmembrane region" description="Helical" evidence="6">
    <location>
        <begin position="200"/>
        <end position="221"/>
    </location>
</feature>